<feature type="compositionally biased region" description="Low complexity" evidence="1">
    <location>
        <begin position="31"/>
        <end position="44"/>
    </location>
</feature>
<feature type="region of interest" description="Disordered" evidence="1">
    <location>
        <begin position="23"/>
        <end position="44"/>
    </location>
</feature>
<dbReference type="OrthoDB" id="6425810at2759"/>
<reference evidence="2 3" key="1">
    <citation type="journal article" date="2019" name="Sci. Rep.">
        <title>Orb-weaving spider Araneus ventricosus genome elucidates the spidroin gene catalogue.</title>
        <authorList>
            <person name="Kono N."/>
            <person name="Nakamura H."/>
            <person name="Ohtoshi R."/>
            <person name="Moran D.A.P."/>
            <person name="Shinohara A."/>
            <person name="Yoshida Y."/>
            <person name="Fujiwara M."/>
            <person name="Mori M."/>
            <person name="Tomita M."/>
            <person name="Arakawa K."/>
        </authorList>
    </citation>
    <scope>NUCLEOTIDE SEQUENCE [LARGE SCALE GENOMIC DNA]</scope>
</reference>
<proteinExistence type="predicted"/>
<feature type="region of interest" description="Disordered" evidence="1">
    <location>
        <begin position="138"/>
        <end position="171"/>
    </location>
</feature>
<dbReference type="AlphaFoldDB" id="A0A4Y2SW97"/>
<organism evidence="2 3">
    <name type="scientific">Araneus ventricosus</name>
    <name type="common">Orbweaver spider</name>
    <name type="synonym">Epeira ventricosa</name>
    <dbReference type="NCBI Taxonomy" id="182803"/>
    <lineage>
        <taxon>Eukaryota</taxon>
        <taxon>Metazoa</taxon>
        <taxon>Ecdysozoa</taxon>
        <taxon>Arthropoda</taxon>
        <taxon>Chelicerata</taxon>
        <taxon>Arachnida</taxon>
        <taxon>Araneae</taxon>
        <taxon>Araneomorphae</taxon>
        <taxon>Entelegynae</taxon>
        <taxon>Araneoidea</taxon>
        <taxon>Araneidae</taxon>
        <taxon>Araneus</taxon>
    </lineage>
</organism>
<dbReference type="EMBL" id="BGPR01024520">
    <property type="protein sequence ID" value="GBN92668.1"/>
    <property type="molecule type" value="Genomic_DNA"/>
</dbReference>
<sequence length="171" mass="19036">MVFSTTDYPLGIQSYMEGGPGGNNCRDGVWSSHSTTSPTDSPDTSTFIGKLKEVMQSLLPPKTQHNGQHPVFVSQDLSSCSHVFLRTDALRKGLQSPYEGPFQVLDRNEKIFKINKNGKELTVNIDRVKPAYVLRDCDSTRLPTSESPTPQENLQEDRTSEAPARTTRPPR</sequence>
<feature type="compositionally biased region" description="Polar residues" evidence="1">
    <location>
        <begin position="141"/>
        <end position="153"/>
    </location>
</feature>
<comment type="caution">
    <text evidence="2">The sequence shown here is derived from an EMBL/GenBank/DDBJ whole genome shotgun (WGS) entry which is preliminary data.</text>
</comment>
<gene>
    <name evidence="2" type="ORF">AVEN_50944_1</name>
</gene>
<evidence type="ECO:0000313" key="3">
    <source>
        <dbReference type="Proteomes" id="UP000499080"/>
    </source>
</evidence>
<keyword evidence="3" id="KW-1185">Reference proteome</keyword>
<dbReference type="Proteomes" id="UP000499080">
    <property type="component" value="Unassembled WGS sequence"/>
</dbReference>
<dbReference type="PANTHER" id="PTHR38681:SF1">
    <property type="entry name" value="RETROVIRUS-RELATED POL POLYPROTEIN FROM TRANSPOSON 412-LIKE PROTEIN"/>
    <property type="match status" value="1"/>
</dbReference>
<evidence type="ECO:0000256" key="1">
    <source>
        <dbReference type="SAM" id="MobiDB-lite"/>
    </source>
</evidence>
<accession>A0A4Y2SW97</accession>
<evidence type="ECO:0000313" key="2">
    <source>
        <dbReference type="EMBL" id="GBN92668.1"/>
    </source>
</evidence>
<protein>
    <submittedName>
        <fullName evidence="2">Uncharacterized protein</fullName>
    </submittedName>
</protein>
<dbReference type="PANTHER" id="PTHR38681">
    <property type="entry name" value="RETROVIRUS-RELATED POL POLYPROTEIN FROM TRANSPOSON 412-LIKE PROTEIN-RELATED"/>
    <property type="match status" value="1"/>
</dbReference>
<name>A0A4Y2SW97_ARAVE</name>